<dbReference type="GO" id="GO:0044782">
    <property type="term" value="P:cilium organization"/>
    <property type="evidence" value="ECO:0007669"/>
    <property type="project" value="TreeGrafter"/>
</dbReference>
<comment type="caution">
    <text evidence="7">The sequence shown here is derived from an EMBL/GenBank/DDBJ whole genome shotgun (WGS) entry which is preliminary data.</text>
</comment>
<keyword evidence="6" id="KW-0175">Coiled coil</keyword>
<keyword evidence="8" id="KW-1185">Reference proteome</keyword>
<accession>A0A9J6C2I9</accession>
<dbReference type="GO" id="GO:0005737">
    <property type="term" value="C:cytoplasm"/>
    <property type="evidence" value="ECO:0007669"/>
    <property type="project" value="TreeGrafter"/>
</dbReference>
<dbReference type="CDD" id="cd23766">
    <property type="entry name" value="IQCG"/>
    <property type="match status" value="1"/>
</dbReference>
<name>A0A9J6C2I9_POLVA</name>
<evidence type="ECO:0000313" key="8">
    <source>
        <dbReference type="Proteomes" id="UP001107558"/>
    </source>
</evidence>
<dbReference type="AlphaFoldDB" id="A0A9J6C2I9"/>
<dbReference type="PANTHER" id="PTHR14871:SF1">
    <property type="entry name" value="DYNEIN REGULATORY COMPLEX PROTEIN 9"/>
    <property type="match status" value="1"/>
</dbReference>
<dbReference type="GO" id="GO:0031514">
    <property type="term" value="C:motile cilium"/>
    <property type="evidence" value="ECO:0007669"/>
    <property type="project" value="TreeGrafter"/>
</dbReference>
<keyword evidence="5" id="KW-0966">Cell projection</keyword>
<dbReference type="Proteomes" id="UP001107558">
    <property type="component" value="Chromosome 2"/>
</dbReference>
<evidence type="ECO:0000313" key="7">
    <source>
        <dbReference type="EMBL" id="KAG5676096.1"/>
    </source>
</evidence>
<evidence type="ECO:0000256" key="5">
    <source>
        <dbReference type="ARBA" id="ARBA00023273"/>
    </source>
</evidence>
<keyword evidence="4" id="KW-0206">Cytoskeleton</keyword>
<evidence type="ECO:0000256" key="1">
    <source>
        <dbReference type="ARBA" id="ARBA00004245"/>
    </source>
</evidence>
<evidence type="ECO:0000256" key="3">
    <source>
        <dbReference type="ARBA" id="ARBA00022490"/>
    </source>
</evidence>
<sequence length="347" mass="41983">MDFSKLDVEILPSKFFEVLNELIKRLEFISVSSLDDDAFKKKNKVFCDEIIDLETMQICSEIQGFINKRKLIRFFMKIINNLNSINVELLENGSFNCLLNEVDEIASLYLNRHFTITKFEAIMQHYKELKENAFDFEKEFIEKKNLVYNEWVQTYLNFFENEQNLQINKSFNYKMLASRENQVNLKAEKDESKVLKNIKEIEDLMENEKVVTKKVIDFYSLKTKELRNEAQRMSILYDKELEEKELKLQIVKNNRKHYFEMIKQEEEKFAQRQNAIDSYLAEKQRKAEEKKLREMQEEASTLLQAWWRGLMVRLYKGPFKIYKKRARQIRREMRMAKIAEKNKKRKK</sequence>
<dbReference type="OrthoDB" id="10254713at2759"/>
<evidence type="ECO:0000256" key="2">
    <source>
        <dbReference type="ARBA" id="ARBA00004316"/>
    </source>
</evidence>
<dbReference type="GO" id="GO:0005856">
    <property type="term" value="C:cytoskeleton"/>
    <property type="evidence" value="ECO:0007669"/>
    <property type="project" value="UniProtKB-SubCell"/>
</dbReference>
<comment type="subcellular location">
    <subcellularLocation>
        <location evidence="2">Cell projection</location>
    </subcellularLocation>
    <subcellularLocation>
        <location evidence="1">Cytoplasm</location>
        <location evidence="1">Cytoskeleton</location>
    </subcellularLocation>
</comment>
<dbReference type="InterPro" id="IPR042618">
    <property type="entry name" value="IQCG"/>
</dbReference>
<dbReference type="EMBL" id="JADBJN010000002">
    <property type="protein sequence ID" value="KAG5676096.1"/>
    <property type="molecule type" value="Genomic_DNA"/>
</dbReference>
<keyword evidence="3" id="KW-0963">Cytoplasm</keyword>
<evidence type="ECO:0000256" key="6">
    <source>
        <dbReference type="SAM" id="Coils"/>
    </source>
</evidence>
<feature type="coiled-coil region" evidence="6">
    <location>
        <begin position="262"/>
        <end position="305"/>
    </location>
</feature>
<protein>
    <submittedName>
        <fullName evidence="7">Uncharacterized protein</fullName>
    </submittedName>
</protein>
<evidence type="ECO:0000256" key="4">
    <source>
        <dbReference type="ARBA" id="ARBA00023212"/>
    </source>
</evidence>
<proteinExistence type="predicted"/>
<organism evidence="7 8">
    <name type="scientific">Polypedilum vanderplanki</name>
    <name type="common">Sleeping chironomid midge</name>
    <dbReference type="NCBI Taxonomy" id="319348"/>
    <lineage>
        <taxon>Eukaryota</taxon>
        <taxon>Metazoa</taxon>
        <taxon>Ecdysozoa</taxon>
        <taxon>Arthropoda</taxon>
        <taxon>Hexapoda</taxon>
        <taxon>Insecta</taxon>
        <taxon>Pterygota</taxon>
        <taxon>Neoptera</taxon>
        <taxon>Endopterygota</taxon>
        <taxon>Diptera</taxon>
        <taxon>Nematocera</taxon>
        <taxon>Chironomoidea</taxon>
        <taxon>Chironomidae</taxon>
        <taxon>Chironominae</taxon>
        <taxon>Polypedilum</taxon>
        <taxon>Polypedilum</taxon>
    </lineage>
</organism>
<gene>
    <name evidence="7" type="ORF">PVAND_005950</name>
</gene>
<dbReference type="PANTHER" id="PTHR14871">
    <property type="entry name" value="DYNEIN REGULATORY COMPLEX PROTEIN 9"/>
    <property type="match status" value="1"/>
</dbReference>
<reference evidence="7" key="1">
    <citation type="submission" date="2021-03" db="EMBL/GenBank/DDBJ databases">
        <title>Chromosome level genome of the anhydrobiotic midge Polypedilum vanderplanki.</title>
        <authorList>
            <person name="Yoshida Y."/>
            <person name="Kikawada T."/>
            <person name="Gusev O."/>
        </authorList>
    </citation>
    <scope>NUCLEOTIDE SEQUENCE</scope>
    <source>
        <strain evidence="7">NIAS01</strain>
        <tissue evidence="7">Whole body or cell culture</tissue>
    </source>
</reference>